<evidence type="ECO:0000259" key="3">
    <source>
        <dbReference type="PROSITE" id="PS51272"/>
    </source>
</evidence>
<keyword evidence="2" id="KW-0732">Signal</keyword>
<feature type="domain" description="SLH" evidence="3">
    <location>
        <begin position="1071"/>
        <end position="1133"/>
    </location>
</feature>
<organism evidence="4 5">
    <name type="scientific">Intestinimonas massiliensis</name>
    <name type="common">ex Afouda et al. 2020</name>
    <dbReference type="NCBI Taxonomy" id="1673721"/>
    <lineage>
        <taxon>Bacteria</taxon>
        <taxon>Bacillati</taxon>
        <taxon>Bacillota</taxon>
        <taxon>Clostridia</taxon>
        <taxon>Eubacteriales</taxon>
        <taxon>Intestinimonas</taxon>
    </lineage>
</organism>
<keyword evidence="5" id="KW-1185">Reference proteome</keyword>
<reference evidence="4 5" key="1">
    <citation type="submission" date="2022-01" db="EMBL/GenBank/DDBJ databases">
        <title>Collection of gut derived symbiotic bacterial strains cultured from healthy donors.</title>
        <authorList>
            <person name="Lin H."/>
            <person name="Kohout C."/>
            <person name="Waligurski E."/>
            <person name="Pamer E.G."/>
        </authorList>
    </citation>
    <scope>NUCLEOTIDE SEQUENCE [LARGE SCALE GENOMIC DNA]</scope>
    <source>
        <strain evidence="4 5">DFI.3.7</strain>
    </source>
</reference>
<feature type="domain" description="SLH" evidence="3">
    <location>
        <begin position="1012"/>
        <end position="1070"/>
    </location>
</feature>
<dbReference type="PANTHER" id="PTHR23019">
    <property type="entry name" value="NUCLEAR PORE MEMBRANE GLYCOPROTEIN GP210-RELATED"/>
    <property type="match status" value="1"/>
</dbReference>
<evidence type="ECO:0000256" key="1">
    <source>
        <dbReference type="ARBA" id="ARBA00022737"/>
    </source>
</evidence>
<dbReference type="InterPro" id="IPR001119">
    <property type="entry name" value="SLH_dom"/>
</dbReference>
<dbReference type="PANTHER" id="PTHR23019:SF0">
    <property type="entry name" value="NUCLEAR PORE MEMBRANE GLYCOPROTEIN 210"/>
    <property type="match status" value="1"/>
</dbReference>
<feature type="signal peptide" evidence="2">
    <location>
        <begin position="1"/>
        <end position="28"/>
    </location>
</feature>
<dbReference type="InterPro" id="IPR045197">
    <property type="entry name" value="NUP210-like"/>
</dbReference>
<sequence>MKPKKLSRFLSAVLALALVAGLMPAAFAAEGEDIIEQTKLTLEIGDTETLVTTSDEVSIEWSSDHEDIAAVDDSGTVTAKSKGTAIITAKAGDSVDTCSVTVEEPADPKVTGITVSPDTLDLTVGDTETLSPEVTADEGADTTVTWETSSRNVATVDNGKVTAVGPGTATITAKAGDQEATCEVKVSAQEMPAASITVAPTKLSLIVGESNTLAAATVPEGQAVSWTSSDDKIAAVSGGKVTAVAKGTATITASIEVDGQKKSAACEVTVSEATGTTALNKASLTLPLKGSETLSVTNVPSGASVTWKSSKTTVASVDSNGKITAVAAGTATITASVNGTELKCEVTVKSPSLNKGSLSIGVKKTSTLSVNDLASGATVSWSSSKATVATVSSSGTVTGKASGKATITATITYADKSTRSLTCSVTVTSGTDDITYSVKAGEAVNLSRSDFNDASKDATGYDLSYVTFLASSTSKGLLCYNYDSGDYDKKVSTRTSYYYTGSSSKSYLSKVSFLADSDASGETTFSYTGYDTKGNSFTGSIVITISKSSGDIKYTTGLNEPVSFSRSDFNSYCKDKTTSSSTLDYVKFTLPSSSKGTLYYKYDKSGEEKISSSDKFYYSDSPALEDLSFVPAKNWSGTVSIEFSGRNSKNASFSGTVSITVSKSSQSISYTVDKNESVTFDDSDFNSYCKDETGSSMDYVKFTLPSSSKGTLYYKYDKSGEKEVTSSTKYYRSDSPALEDVTFVPAKNYTGTVSIDFTGKSTGDETFSGTLKIYVGTSASGDITYTAATGASVTFKSSDFNTFCKDETSSNLDYVKFTLPSSSKGTLYYKYDQSGEKKVISSTSYYRSSSPYLEDVTFVPAKSVTGSVSIDFSGKSTSGKSISGTVVIQYSTIKDASVVSYTTGYAPVKFRGSDFSAACSARGSAALTSVKFNLPDASTGRLYYSYASPTSYGGTVSSGTSYGVSSGSSIDNVTFVPKAGYKGTVHFTYTGTDKNGSTFTGHVQIIVTPPSASSHFTDMGKYGWAAPSVDFLYESKVTTGTTSTTYGPSGNITRGDFVLMLSRAFSFADYGSDNFSDVPANSYYAKAIASAKAMGIAQGSNGKFNPTAALTREDAMVLLQRTMSRTGRSIADASNSYLDRFSDGSSVSSYAKGAVAALIQAGIIQGDNTGRINPKGSLTRAEMAVILHRVLTL</sequence>
<gene>
    <name evidence="4" type="ORF">L0P79_03155</name>
</gene>
<proteinExistence type="predicted"/>
<dbReference type="Pfam" id="PF00395">
    <property type="entry name" value="SLH"/>
    <property type="match status" value="3"/>
</dbReference>
<evidence type="ECO:0000256" key="2">
    <source>
        <dbReference type="SAM" id="SignalP"/>
    </source>
</evidence>
<dbReference type="Proteomes" id="UP001200313">
    <property type="component" value="Unassembled WGS sequence"/>
</dbReference>
<dbReference type="InterPro" id="IPR003343">
    <property type="entry name" value="Big_2"/>
</dbReference>
<dbReference type="SUPFAM" id="SSF49373">
    <property type="entry name" value="Invasin/intimin cell-adhesion fragments"/>
    <property type="match status" value="5"/>
</dbReference>
<dbReference type="RefSeq" id="WP_238073151.1">
    <property type="nucleotide sequence ID" value="NZ_JAKNJB010000004.1"/>
</dbReference>
<dbReference type="InterPro" id="IPR008964">
    <property type="entry name" value="Invasin/intimin_cell_adhesion"/>
</dbReference>
<dbReference type="Gene3D" id="2.60.40.1080">
    <property type="match status" value="5"/>
</dbReference>
<dbReference type="SMART" id="SM00635">
    <property type="entry name" value="BID_2"/>
    <property type="match status" value="5"/>
</dbReference>
<keyword evidence="1" id="KW-0677">Repeat</keyword>
<evidence type="ECO:0000313" key="5">
    <source>
        <dbReference type="Proteomes" id="UP001200313"/>
    </source>
</evidence>
<evidence type="ECO:0000313" key="4">
    <source>
        <dbReference type="EMBL" id="MCG4526070.1"/>
    </source>
</evidence>
<name>A0ABS9M5N4_9FIRM</name>
<feature type="domain" description="SLH" evidence="3">
    <location>
        <begin position="1138"/>
        <end position="1193"/>
    </location>
</feature>
<accession>A0ABS9M5N4</accession>
<dbReference type="EMBL" id="JAKNJB010000004">
    <property type="protein sequence ID" value="MCG4526070.1"/>
    <property type="molecule type" value="Genomic_DNA"/>
</dbReference>
<comment type="caution">
    <text evidence="4">The sequence shown here is derived from an EMBL/GenBank/DDBJ whole genome shotgun (WGS) entry which is preliminary data.</text>
</comment>
<feature type="chain" id="PRO_5045996787" evidence="2">
    <location>
        <begin position="29"/>
        <end position="1193"/>
    </location>
</feature>
<dbReference type="PROSITE" id="PS51272">
    <property type="entry name" value="SLH"/>
    <property type="match status" value="3"/>
</dbReference>
<protein>
    <submittedName>
        <fullName evidence="4">Ig-like domain-containing protein</fullName>
    </submittedName>
</protein>
<dbReference type="Pfam" id="PF02368">
    <property type="entry name" value="Big_2"/>
    <property type="match status" value="4"/>
</dbReference>